<gene>
    <name evidence="2" type="primary">LOC127150453</name>
</gene>
<proteinExistence type="predicted"/>
<evidence type="ECO:0000313" key="2">
    <source>
        <dbReference type="RefSeq" id="XP_050944179.1"/>
    </source>
</evidence>
<dbReference type="Proteomes" id="UP001652600">
    <property type="component" value="Chromosome 8"/>
</dbReference>
<keyword evidence="1" id="KW-1185">Reference proteome</keyword>
<dbReference type="GeneID" id="127150453"/>
<protein>
    <submittedName>
        <fullName evidence="2">Uncharacterized protein LOC127150453</fullName>
    </submittedName>
</protein>
<reference evidence="2" key="1">
    <citation type="submission" date="2025-08" db="UniProtKB">
        <authorList>
            <consortium name="RefSeq"/>
        </authorList>
    </citation>
    <scope>IDENTIFICATION</scope>
    <source>
        <tissue evidence="2">Stem</tissue>
    </source>
</reference>
<sequence length="119" mass="13823">MEKFSLEAPLMKKGHWGMCWLRIKRGFLSKFDLNVKENEKALVERGQCDVPNLVHNKQPIFGMTTPIPSLSFGKEDEYFVEEDGWTQILSQLQISSKEQPCSSLFFILYHSGFLQHSRL</sequence>
<accession>A0ABM3L2C4</accession>
<evidence type="ECO:0000313" key="1">
    <source>
        <dbReference type="Proteomes" id="UP001652600"/>
    </source>
</evidence>
<dbReference type="RefSeq" id="XP_050944179.1">
    <property type="nucleotide sequence ID" value="XM_051088222.1"/>
</dbReference>
<organism evidence="1 2">
    <name type="scientific">Cucumis melo</name>
    <name type="common">Muskmelon</name>
    <dbReference type="NCBI Taxonomy" id="3656"/>
    <lineage>
        <taxon>Eukaryota</taxon>
        <taxon>Viridiplantae</taxon>
        <taxon>Streptophyta</taxon>
        <taxon>Embryophyta</taxon>
        <taxon>Tracheophyta</taxon>
        <taxon>Spermatophyta</taxon>
        <taxon>Magnoliopsida</taxon>
        <taxon>eudicotyledons</taxon>
        <taxon>Gunneridae</taxon>
        <taxon>Pentapetalae</taxon>
        <taxon>rosids</taxon>
        <taxon>fabids</taxon>
        <taxon>Cucurbitales</taxon>
        <taxon>Cucurbitaceae</taxon>
        <taxon>Benincaseae</taxon>
        <taxon>Cucumis</taxon>
    </lineage>
</organism>
<name>A0ABM3L2C4_CUCME</name>